<name>A0A1C8ZZ41_9ABAC</name>
<organism evidence="2">
    <name type="scientific">Chrysodeixis includens nucleopolyhedrovirus</name>
    <dbReference type="NCBI Taxonomy" id="1207438"/>
    <lineage>
        <taxon>Viruses</taxon>
        <taxon>Viruses incertae sedis</taxon>
        <taxon>Naldaviricetes</taxon>
        <taxon>Lefavirales</taxon>
        <taxon>Baculoviridae</taxon>
        <taxon>Alphabaculovirus</taxon>
        <taxon>Alphabaculovirus chrincludentis</taxon>
        <taxon>Alphabaculovirus alterchrincludentis</taxon>
    </lineage>
</organism>
<evidence type="ECO:0000313" key="2">
    <source>
        <dbReference type="EMBL" id="AOL57073.1"/>
    </source>
</evidence>
<protein>
    <submittedName>
        <fullName evidence="2">Uncharacterized protein</fullName>
    </submittedName>
</protein>
<accession>A0A1C8ZZ41</accession>
<reference evidence="2" key="1">
    <citation type="journal article" date="2016" name="Genome Announc.">
        <title>Complete genomes of six Chrysodeixis includens nucleopolyhedrovirus isolates.</title>
        <authorList>
            <person name="Craveiro S.R."/>
            <person name="Santos L.A.V.M."/>
            <person name="Togawa R.C."/>
            <person name="Inglis P.W."/>
            <person name="Grynberg P."/>
            <person name="Ribeiro Z.M.A."/>
            <person name="Ribeiro B.M."/>
            <person name="Castro M.E.B."/>
        </authorList>
    </citation>
    <scope>NUCLEOTIDE SEQUENCE</scope>
    <source>
        <strain evidence="2">IF</strain>
    </source>
</reference>
<dbReference type="InterPro" id="IPR009289">
    <property type="entry name" value="Baculo_8kDa"/>
</dbReference>
<dbReference type="Pfam" id="PF06096">
    <property type="entry name" value="Baculo_8kDa"/>
    <property type="match status" value="1"/>
</dbReference>
<evidence type="ECO:0000256" key="1">
    <source>
        <dbReference type="SAM" id="MobiDB-lite"/>
    </source>
</evidence>
<proteinExistence type="predicted"/>
<feature type="region of interest" description="Disordered" evidence="1">
    <location>
        <begin position="66"/>
        <end position="95"/>
    </location>
</feature>
<sequence length="95" mass="11376">MIFSLFDSKKMPRSHPSTEWSHLLNFYVLNRVPLKSTTLHDNNIRRSDYNKIHIAKRTKYFRRALQQLHDQTESPSVESDNDNNEMYLSSEPDHR</sequence>
<dbReference type="EMBL" id="KU669293">
    <property type="protein sequence ID" value="AOL57073.1"/>
    <property type="molecule type" value="Genomic_DNA"/>
</dbReference>